<organism evidence="1 2">
    <name type="scientific">Liquidambar formosana</name>
    <name type="common">Formosan gum</name>
    <dbReference type="NCBI Taxonomy" id="63359"/>
    <lineage>
        <taxon>Eukaryota</taxon>
        <taxon>Viridiplantae</taxon>
        <taxon>Streptophyta</taxon>
        <taxon>Embryophyta</taxon>
        <taxon>Tracheophyta</taxon>
        <taxon>Spermatophyta</taxon>
        <taxon>Magnoliopsida</taxon>
        <taxon>eudicotyledons</taxon>
        <taxon>Gunneridae</taxon>
        <taxon>Pentapetalae</taxon>
        <taxon>Saxifragales</taxon>
        <taxon>Altingiaceae</taxon>
        <taxon>Liquidambar</taxon>
    </lineage>
</organism>
<dbReference type="EMBL" id="JBBPBK010000012">
    <property type="protein sequence ID" value="KAK9273047.1"/>
    <property type="molecule type" value="Genomic_DNA"/>
</dbReference>
<accession>A0AAP0NGR4</accession>
<keyword evidence="2" id="KW-1185">Reference proteome</keyword>
<evidence type="ECO:0000313" key="1">
    <source>
        <dbReference type="EMBL" id="KAK9273047.1"/>
    </source>
</evidence>
<evidence type="ECO:0000313" key="2">
    <source>
        <dbReference type="Proteomes" id="UP001415857"/>
    </source>
</evidence>
<gene>
    <name evidence="1" type="ORF">L1049_017854</name>
</gene>
<comment type="caution">
    <text evidence="1">The sequence shown here is derived from an EMBL/GenBank/DDBJ whole genome shotgun (WGS) entry which is preliminary data.</text>
</comment>
<reference evidence="1 2" key="1">
    <citation type="journal article" date="2024" name="Plant J.">
        <title>Genome sequences and population genomics reveal climatic adaptation and genomic divergence between two closely related sweetgum species.</title>
        <authorList>
            <person name="Xu W.Q."/>
            <person name="Ren C.Q."/>
            <person name="Zhang X.Y."/>
            <person name="Comes H.P."/>
            <person name="Liu X.H."/>
            <person name="Li Y.G."/>
            <person name="Kettle C.J."/>
            <person name="Jalonen R."/>
            <person name="Gaisberger H."/>
            <person name="Ma Y.Z."/>
            <person name="Qiu Y.X."/>
        </authorList>
    </citation>
    <scope>NUCLEOTIDE SEQUENCE [LARGE SCALE GENOMIC DNA]</scope>
    <source>
        <strain evidence="1">Hangzhou</strain>
    </source>
</reference>
<protein>
    <submittedName>
        <fullName evidence="1">Uncharacterized protein</fullName>
    </submittedName>
</protein>
<name>A0AAP0NGR4_LIQFO</name>
<proteinExistence type="predicted"/>
<sequence length="104" mass="11778">MAVEGEKDKTKRIMEVAYNLVSSDDDGEELEVWFDSGCRVFDGLCGVVLTGNRRGDGLTKMRKEMKPVTGREPPTSASLSSQSTVQNMHCCPLLPHRRHRLWWL</sequence>
<dbReference type="Proteomes" id="UP001415857">
    <property type="component" value="Unassembled WGS sequence"/>
</dbReference>
<dbReference type="AlphaFoldDB" id="A0AAP0NGR4"/>